<sequence>MAKMDINEDLFDIDEDVENLDSDED</sequence>
<feature type="compositionally biased region" description="Acidic residues" evidence="1">
    <location>
        <begin position="7"/>
        <end position="25"/>
    </location>
</feature>
<evidence type="ECO:0000256" key="1">
    <source>
        <dbReference type="SAM" id="MobiDB-lite"/>
    </source>
</evidence>
<dbReference type="WormBase" id="F27D4.4b">
    <property type="protein sequence ID" value="CE40046"/>
    <property type="gene ID" value="WBGene00009189"/>
</dbReference>
<dbReference type="ExpressionAtlas" id="Q1ZXT7">
    <property type="expression patterns" value="baseline and differential"/>
</dbReference>
<dbReference type="Proteomes" id="UP000001940">
    <property type="component" value="Chromosome I"/>
</dbReference>
<evidence type="ECO:0000313" key="2">
    <source>
        <dbReference type="EMBL" id="CAJ85748.1"/>
    </source>
</evidence>
<evidence type="ECO:0000313" key="3">
    <source>
        <dbReference type="Proteomes" id="UP000001940"/>
    </source>
</evidence>
<proteinExistence type="predicted"/>
<dbReference type="EMBL" id="BX284601">
    <property type="protein sequence ID" value="CAJ85748.1"/>
    <property type="molecule type" value="Genomic_DNA"/>
</dbReference>
<reference evidence="2 3" key="1">
    <citation type="journal article" date="1998" name="Science">
        <title>Genome sequence of the nematode C. elegans: a platform for investigating biology.</title>
        <authorList>
            <consortium name="The C. elegans sequencing consortium"/>
            <person name="Sulson J.E."/>
            <person name="Waterston R."/>
        </authorList>
    </citation>
    <scope>NUCLEOTIDE SEQUENCE [LARGE SCALE GENOMIC DNA]</scope>
    <source>
        <strain evidence="2 3">Bristol N2</strain>
    </source>
</reference>
<dbReference type="HOGENOM" id="CLU_042870_1_0_1"/>
<feature type="region of interest" description="Disordered" evidence="1">
    <location>
        <begin position="1"/>
        <end position="25"/>
    </location>
</feature>
<dbReference type="UCSC" id="F27D4.4a.1">
    <property type="organism name" value="c. elegans"/>
</dbReference>
<dbReference type="CTD" id="172538"/>
<dbReference type="AlphaFoldDB" id="Q1ZXT7"/>
<dbReference type="RefSeq" id="NP_001040657.1">
    <property type="nucleotide sequence ID" value="NM_001047192.1"/>
</dbReference>
<protein>
    <submittedName>
        <fullName evidence="2">Zinc finger CCCH domain-containing protein 15 homolog</fullName>
    </submittedName>
</protein>
<keyword evidence="3" id="KW-1185">Reference proteome</keyword>
<organism evidence="2 3">
    <name type="scientific">Caenorhabditis elegans</name>
    <dbReference type="NCBI Taxonomy" id="6239"/>
    <lineage>
        <taxon>Eukaryota</taxon>
        <taxon>Metazoa</taxon>
        <taxon>Ecdysozoa</taxon>
        <taxon>Nematoda</taxon>
        <taxon>Chromadorea</taxon>
        <taxon>Rhabditida</taxon>
        <taxon>Rhabditina</taxon>
        <taxon>Rhabditomorpha</taxon>
        <taxon>Rhabditoidea</taxon>
        <taxon>Rhabditidae</taxon>
        <taxon>Peloderinae</taxon>
        <taxon>Caenorhabditis</taxon>
    </lineage>
</organism>
<name>Q1ZXT7_CAEEL</name>
<gene>
    <name evidence="2" type="ORF">CELE_F27D4.4</name>
    <name evidence="2 4" type="ORF">F27D4.4</name>
</gene>
<evidence type="ECO:0000313" key="4">
    <source>
        <dbReference type="WormBase" id="F27D4.4b"/>
    </source>
</evidence>
<dbReference type="Bgee" id="WBGene00009189">
    <property type="expression patterns" value="Expressed in adult organism and 4 other cell types or tissues"/>
</dbReference>
<dbReference type="AGR" id="WB:WBGene00009189"/>
<accession>Q1ZXT7</accession>
<dbReference type="GeneID" id="172538"/>